<dbReference type="OrthoDB" id="5975019at2759"/>
<organism evidence="2 3">
    <name type="scientific">Acanthaster planci</name>
    <name type="common">Crown-of-thorns starfish</name>
    <dbReference type="NCBI Taxonomy" id="133434"/>
    <lineage>
        <taxon>Eukaryota</taxon>
        <taxon>Metazoa</taxon>
        <taxon>Echinodermata</taxon>
        <taxon>Eleutherozoa</taxon>
        <taxon>Asterozoa</taxon>
        <taxon>Asteroidea</taxon>
        <taxon>Valvatacea</taxon>
        <taxon>Valvatida</taxon>
        <taxon>Acanthasteridae</taxon>
        <taxon>Acanthaster</taxon>
    </lineage>
</organism>
<name>A0A8B7YAP1_ACAPL</name>
<dbReference type="GeneID" id="110978251"/>
<accession>A0A8B7YAP1</accession>
<feature type="region of interest" description="Disordered" evidence="1">
    <location>
        <begin position="172"/>
        <end position="194"/>
    </location>
</feature>
<reference evidence="3" key="1">
    <citation type="submission" date="2025-08" db="UniProtKB">
        <authorList>
            <consortium name="RefSeq"/>
        </authorList>
    </citation>
    <scope>IDENTIFICATION</scope>
</reference>
<protein>
    <submittedName>
        <fullName evidence="3">Uncharacterized protein LOC110978251 isoform X1</fullName>
    </submittedName>
</protein>
<dbReference type="OMA" id="NTHTVHY"/>
<dbReference type="KEGG" id="aplc:110978251"/>
<keyword evidence="2" id="KW-1185">Reference proteome</keyword>
<evidence type="ECO:0000313" key="2">
    <source>
        <dbReference type="Proteomes" id="UP000694845"/>
    </source>
</evidence>
<dbReference type="Proteomes" id="UP000694845">
    <property type="component" value="Unplaced"/>
</dbReference>
<feature type="compositionally biased region" description="Basic and acidic residues" evidence="1">
    <location>
        <begin position="18"/>
        <end position="28"/>
    </location>
</feature>
<feature type="region of interest" description="Disordered" evidence="1">
    <location>
        <begin position="1"/>
        <end position="77"/>
    </location>
</feature>
<feature type="compositionally biased region" description="Basic and acidic residues" evidence="1">
    <location>
        <begin position="42"/>
        <end position="52"/>
    </location>
</feature>
<proteinExistence type="predicted"/>
<gene>
    <name evidence="3" type="primary">LOC110978251</name>
</gene>
<evidence type="ECO:0000256" key="1">
    <source>
        <dbReference type="SAM" id="MobiDB-lite"/>
    </source>
</evidence>
<feature type="compositionally biased region" description="Acidic residues" evidence="1">
    <location>
        <begin position="1"/>
        <end position="12"/>
    </location>
</feature>
<evidence type="ECO:0000313" key="3">
    <source>
        <dbReference type="RefSeq" id="XP_022088771.1"/>
    </source>
</evidence>
<dbReference type="AlphaFoldDB" id="A0A8B7YAP1"/>
<sequence>MSEQQATEDIEEQQTIQRLDEEQPKADEMEPESQPVDADQTEPAKEDNEGRKAGLRKRARGRKEGKEKGTATAEASKRQQQFIAEFNRLKASLEQEATRIVKPEFKQYSPYIHTSLAPYYNTYTVQFLLSLPPHVRHGYITRKTAIGLVDPEVSHNMDVNVDLVPGSVPIPVTSMDPKLSPRSQGLKGGKDGMGSTRLPKWPVVKFRKTEDPNKKLDWGDVPRLRDTLKTQYSSNAQERIKFDYERTKQDWDRMELDRLREIHEVNRSHMRITCGTYLGTSKGSNKAIKNLTKVLE</sequence>
<dbReference type="RefSeq" id="XP_022088771.1">
    <property type="nucleotide sequence ID" value="XM_022233079.1"/>
</dbReference>